<evidence type="ECO:0000313" key="1">
    <source>
        <dbReference type="EMBL" id="GBL98650.1"/>
    </source>
</evidence>
<protein>
    <submittedName>
        <fullName evidence="1">Uncharacterized protein</fullName>
    </submittedName>
</protein>
<dbReference type="EMBL" id="BGPR01000141">
    <property type="protein sequence ID" value="GBL98650.1"/>
    <property type="molecule type" value="Genomic_DNA"/>
</dbReference>
<reference evidence="1 2" key="1">
    <citation type="journal article" date="2019" name="Sci. Rep.">
        <title>Orb-weaving spider Araneus ventricosus genome elucidates the spidroin gene catalogue.</title>
        <authorList>
            <person name="Kono N."/>
            <person name="Nakamura H."/>
            <person name="Ohtoshi R."/>
            <person name="Moran D.A.P."/>
            <person name="Shinohara A."/>
            <person name="Yoshida Y."/>
            <person name="Fujiwara M."/>
            <person name="Mori M."/>
            <person name="Tomita M."/>
            <person name="Arakawa K."/>
        </authorList>
    </citation>
    <scope>NUCLEOTIDE SEQUENCE [LARGE SCALE GENOMIC DNA]</scope>
</reference>
<dbReference type="OrthoDB" id="6753017at2759"/>
<dbReference type="AlphaFoldDB" id="A0A4Y2C2E8"/>
<keyword evidence="2" id="KW-1185">Reference proteome</keyword>
<proteinExistence type="predicted"/>
<dbReference type="Proteomes" id="UP000499080">
    <property type="component" value="Unassembled WGS sequence"/>
</dbReference>
<comment type="caution">
    <text evidence="1">The sequence shown here is derived from an EMBL/GenBank/DDBJ whole genome shotgun (WGS) entry which is preliminary data.</text>
</comment>
<gene>
    <name evidence="1" type="ORF">AVEN_19703_1</name>
</gene>
<sequence length="94" mass="10524">MQICSVYKKYSNQGSAAVVFDGNPKKCTKTAERLRSAKRHTTPDLVFSELMIVTIPQEQFLSNGFRKGRLIDMLSVKLESEGFVVKQAMEGATH</sequence>
<evidence type="ECO:0000313" key="2">
    <source>
        <dbReference type="Proteomes" id="UP000499080"/>
    </source>
</evidence>
<accession>A0A4Y2C2E8</accession>
<name>A0A4Y2C2E8_ARAVE</name>
<organism evidence="1 2">
    <name type="scientific">Araneus ventricosus</name>
    <name type="common">Orbweaver spider</name>
    <name type="synonym">Epeira ventricosa</name>
    <dbReference type="NCBI Taxonomy" id="182803"/>
    <lineage>
        <taxon>Eukaryota</taxon>
        <taxon>Metazoa</taxon>
        <taxon>Ecdysozoa</taxon>
        <taxon>Arthropoda</taxon>
        <taxon>Chelicerata</taxon>
        <taxon>Arachnida</taxon>
        <taxon>Araneae</taxon>
        <taxon>Araneomorphae</taxon>
        <taxon>Entelegynae</taxon>
        <taxon>Araneoidea</taxon>
        <taxon>Araneidae</taxon>
        <taxon>Araneus</taxon>
    </lineage>
</organism>